<dbReference type="PROSITE" id="PS00102">
    <property type="entry name" value="PHOSPHORYLASE"/>
    <property type="match status" value="1"/>
</dbReference>
<evidence type="ECO:0000256" key="12">
    <source>
        <dbReference type="RuleBase" id="RU000587"/>
    </source>
</evidence>
<feature type="modified residue" description="N6-(pyridoxal phosphate)lysine" evidence="11">
    <location>
        <position position="674"/>
    </location>
</feature>
<evidence type="ECO:0000256" key="9">
    <source>
        <dbReference type="ARBA" id="ARBA00023277"/>
    </source>
</evidence>
<evidence type="ECO:0000256" key="2">
    <source>
        <dbReference type="ARBA" id="ARBA00001933"/>
    </source>
</evidence>
<dbReference type="AlphaFoldDB" id="A0A5B9QUI4"/>
<dbReference type="InterPro" id="IPR000811">
    <property type="entry name" value="Glyco_trans_35"/>
</dbReference>
<dbReference type="PIRSF" id="PIRSF000460">
    <property type="entry name" value="Pprylas_GlgP"/>
    <property type="match status" value="1"/>
</dbReference>
<dbReference type="GO" id="GO:0005737">
    <property type="term" value="C:cytoplasm"/>
    <property type="evidence" value="ECO:0007669"/>
    <property type="project" value="TreeGrafter"/>
</dbReference>
<dbReference type="GO" id="GO:0008184">
    <property type="term" value="F:glycogen phosphorylase activity"/>
    <property type="evidence" value="ECO:0007669"/>
    <property type="project" value="InterPro"/>
</dbReference>
<name>A0A5B9QUI4_9BACT</name>
<evidence type="ECO:0000256" key="4">
    <source>
        <dbReference type="ARBA" id="ARBA00022533"/>
    </source>
</evidence>
<evidence type="ECO:0000256" key="10">
    <source>
        <dbReference type="ARBA" id="ARBA00025174"/>
    </source>
</evidence>
<dbReference type="KEGG" id="rul:UC8_47300"/>
<dbReference type="PANTHER" id="PTHR11468">
    <property type="entry name" value="GLYCOGEN PHOSPHORYLASE"/>
    <property type="match status" value="1"/>
</dbReference>
<evidence type="ECO:0000313" key="14">
    <source>
        <dbReference type="Proteomes" id="UP000325286"/>
    </source>
</evidence>
<dbReference type="FunFam" id="3.40.50.2000:FF:000003">
    <property type="entry name" value="Alpha-1,4 glucan phosphorylase"/>
    <property type="match status" value="1"/>
</dbReference>
<accession>A0A5B9QUI4</accession>
<keyword evidence="4" id="KW-0021">Allosteric enzyme</keyword>
<organism evidence="13 14">
    <name type="scientific">Roseimaritima ulvae</name>
    <dbReference type="NCBI Taxonomy" id="980254"/>
    <lineage>
        <taxon>Bacteria</taxon>
        <taxon>Pseudomonadati</taxon>
        <taxon>Planctomycetota</taxon>
        <taxon>Planctomycetia</taxon>
        <taxon>Pirellulales</taxon>
        <taxon>Pirellulaceae</taxon>
        <taxon>Roseimaritima</taxon>
    </lineage>
</organism>
<gene>
    <name evidence="13" type="primary">malP</name>
    <name evidence="13" type="ORF">UC8_47300</name>
</gene>
<keyword evidence="7 12" id="KW-0808">Transferase</keyword>
<dbReference type="PANTHER" id="PTHR11468:SF3">
    <property type="entry name" value="GLYCOGEN PHOSPHORYLASE, LIVER FORM"/>
    <property type="match status" value="1"/>
</dbReference>
<evidence type="ECO:0000256" key="3">
    <source>
        <dbReference type="ARBA" id="ARBA00006047"/>
    </source>
</evidence>
<comment type="catalytic activity">
    <reaction evidence="1 12">
        <text>[(1-&gt;4)-alpha-D-glucosyl](n) + phosphate = [(1-&gt;4)-alpha-D-glucosyl](n-1) + alpha-D-glucose 1-phosphate</text>
        <dbReference type="Rhea" id="RHEA:41732"/>
        <dbReference type="Rhea" id="RHEA-COMP:9584"/>
        <dbReference type="Rhea" id="RHEA-COMP:9586"/>
        <dbReference type="ChEBI" id="CHEBI:15444"/>
        <dbReference type="ChEBI" id="CHEBI:43474"/>
        <dbReference type="ChEBI" id="CHEBI:58601"/>
        <dbReference type="EC" id="2.4.1.1"/>
    </reaction>
</comment>
<dbReference type="EMBL" id="CP042914">
    <property type="protein sequence ID" value="QEG42688.1"/>
    <property type="molecule type" value="Genomic_DNA"/>
</dbReference>
<comment type="function">
    <text evidence="10">Phosphorylase is an important allosteric enzyme in carbohydrate metabolism. Enzymes from different sources differ in their regulatory mechanisms and in their natural substrates. However, all known phosphorylases share catalytic and structural properties.</text>
</comment>
<dbReference type="InterPro" id="IPR011833">
    <property type="entry name" value="Glycg_phsphrylas"/>
</dbReference>
<reference evidence="13 14" key="1">
    <citation type="submission" date="2019-08" db="EMBL/GenBank/DDBJ databases">
        <title>Deep-cultivation of Planctomycetes and their phenomic and genomic characterization uncovers novel biology.</title>
        <authorList>
            <person name="Wiegand S."/>
            <person name="Jogler M."/>
            <person name="Boedeker C."/>
            <person name="Pinto D."/>
            <person name="Vollmers J."/>
            <person name="Rivas-Marin E."/>
            <person name="Kohn T."/>
            <person name="Peeters S.H."/>
            <person name="Heuer A."/>
            <person name="Rast P."/>
            <person name="Oberbeckmann S."/>
            <person name="Bunk B."/>
            <person name="Jeske O."/>
            <person name="Meyerdierks A."/>
            <person name="Storesund J.E."/>
            <person name="Kallscheuer N."/>
            <person name="Luecker S."/>
            <person name="Lage O.M."/>
            <person name="Pohl T."/>
            <person name="Merkel B.J."/>
            <person name="Hornburger P."/>
            <person name="Mueller R.-W."/>
            <person name="Bruemmer F."/>
            <person name="Labrenz M."/>
            <person name="Spormann A.M."/>
            <person name="Op den Camp H."/>
            <person name="Overmann J."/>
            <person name="Amann R."/>
            <person name="Jetten M.S.M."/>
            <person name="Mascher T."/>
            <person name="Medema M.H."/>
            <person name="Devos D.P."/>
            <person name="Kaster A.-K."/>
            <person name="Ovreas L."/>
            <person name="Rohde M."/>
            <person name="Galperin M.Y."/>
            <person name="Jogler C."/>
        </authorList>
    </citation>
    <scope>NUCLEOTIDE SEQUENCE [LARGE SCALE GENOMIC DNA]</scope>
    <source>
        <strain evidence="13 14">UC8</strain>
    </source>
</reference>
<dbReference type="EC" id="2.4.1.1" evidence="12"/>
<keyword evidence="9 12" id="KW-0119">Carbohydrate metabolism</keyword>
<comment type="cofactor">
    <cofactor evidence="2 12">
        <name>pyridoxal 5'-phosphate</name>
        <dbReference type="ChEBI" id="CHEBI:597326"/>
    </cofactor>
</comment>
<evidence type="ECO:0000256" key="7">
    <source>
        <dbReference type="ARBA" id="ARBA00022679"/>
    </source>
</evidence>
<dbReference type="CDD" id="cd04300">
    <property type="entry name" value="GT35_Glycogen_Phosphorylase"/>
    <property type="match status" value="1"/>
</dbReference>
<evidence type="ECO:0000256" key="1">
    <source>
        <dbReference type="ARBA" id="ARBA00001275"/>
    </source>
</evidence>
<dbReference type="OrthoDB" id="9760804at2"/>
<protein>
    <recommendedName>
        <fullName evidence="12">Alpha-1,4 glucan phosphorylase</fullName>
        <ecNumber evidence="12">2.4.1.1</ecNumber>
    </recommendedName>
</protein>
<dbReference type="GO" id="GO:0030170">
    <property type="term" value="F:pyridoxal phosphate binding"/>
    <property type="evidence" value="ECO:0007669"/>
    <property type="project" value="InterPro"/>
</dbReference>
<evidence type="ECO:0000256" key="6">
    <source>
        <dbReference type="ARBA" id="ARBA00022676"/>
    </source>
</evidence>
<evidence type="ECO:0000256" key="8">
    <source>
        <dbReference type="ARBA" id="ARBA00022898"/>
    </source>
</evidence>
<dbReference type="Pfam" id="PF00343">
    <property type="entry name" value="Phosphorylase"/>
    <property type="match status" value="1"/>
</dbReference>
<keyword evidence="8 11" id="KW-0663">Pyridoxal phosphate</keyword>
<evidence type="ECO:0000256" key="11">
    <source>
        <dbReference type="PIRSR" id="PIRSR000460-1"/>
    </source>
</evidence>
<dbReference type="FunFam" id="3.40.50.2000:FF:000002">
    <property type="entry name" value="Alpha-1,4 glucan phosphorylase"/>
    <property type="match status" value="1"/>
</dbReference>
<sequence length="826" mass="94164">MTKTLDQKSQVTDASSESILGPLPHELRRHLYYTLGHHRPNGDPTYYYRALAYAVRDRISDQWQKTQDRFAASDSRRVHYLSLEFLLGRSLNNAVQNLELEQPVREALQQYGCHLEAIAEEELDAGLGNGGLGRLAACFLDSCANLQLPVTGYGIRYEFGMFHQHIENGRQVEDPDHWLRDGNPWEIERRESTRTIKMYGHTQRVMDQDGAMRVRWVATNDLLAVPFDMPIPGYKNQTINTLRLWKANTTDIFDLEEFNAGSYPEAVAAKNTAEQISMVLYPNDASENGKELRLKQQYFLVSASLQDVLAQWVKKHGEDFTDFGKQNCFQLNDTHPASAVPELMRLLLDEHKLDWDTAWKITSECMAYTNHTLLPEALERWSVSLFNRLLPRLLEIIYEINERFLAQVDELYPGDVELRKRLSLIEEGSEPHIRMAYLSIVGSFSVNGVAHLHTELLKSGLFADFYKIWPKKFNNKTNGVTQRRWLSHCNPPLRDLLNETIGKGWESDLERMTALVPYADDAEFRKRWGEVKLTNKRRLVEYVKKHTAIEFPEAAMFDVQVKRIHEYKRQLLNVLHVIHLYNRIRRGDTEGMVPRCVLIGGKAAPGYHVAKLIVKLINNVAAVVNSEPKTQDLLKLVFFPNYRVSAMEVICPGTELSEQISTAGKEASGTGNMKFMMNGALTIGTLDGANIEIREKAGAENFFLFGLDAAGVVKTKQNYNPNAIIAADAEIRQVMELLEGGHFNKTEPGIFDLLTSGLRNPQDQWLTIADFRSYIDAQQVAADTYADQDKWNRMSILNAANSGWFSSDRTIKQYAQEIWGVEPLDS</sequence>
<comment type="similarity">
    <text evidence="3 12">Belongs to the glycogen phosphorylase family.</text>
</comment>
<keyword evidence="5" id="KW-0597">Phosphoprotein</keyword>
<dbReference type="Proteomes" id="UP000325286">
    <property type="component" value="Chromosome"/>
</dbReference>
<evidence type="ECO:0000313" key="13">
    <source>
        <dbReference type="EMBL" id="QEG42688.1"/>
    </source>
</evidence>
<dbReference type="GO" id="GO:0005980">
    <property type="term" value="P:glycogen catabolic process"/>
    <property type="evidence" value="ECO:0007669"/>
    <property type="project" value="TreeGrafter"/>
</dbReference>
<dbReference type="NCBIfam" id="TIGR02093">
    <property type="entry name" value="P_ylase"/>
    <property type="match status" value="1"/>
</dbReference>
<dbReference type="FunFam" id="3.40.50.2000:FF:000197">
    <property type="entry name" value="Alpha-1,4 glucan phosphorylase"/>
    <property type="match status" value="1"/>
</dbReference>
<dbReference type="SUPFAM" id="SSF53756">
    <property type="entry name" value="UDP-Glycosyltransferase/glycogen phosphorylase"/>
    <property type="match status" value="1"/>
</dbReference>
<comment type="function">
    <text evidence="12">Allosteric enzyme that catalyzes the rate-limiting step in glycogen catabolism, the phosphorolytic cleavage of glycogen to produce glucose-1-phosphate, and plays a central role in maintaining cellular and organismal glucose homeostasis.</text>
</comment>
<dbReference type="InterPro" id="IPR035090">
    <property type="entry name" value="Pyridoxal_P_attach_site"/>
</dbReference>
<keyword evidence="6 12" id="KW-0328">Glycosyltransferase</keyword>
<evidence type="ECO:0000256" key="5">
    <source>
        <dbReference type="ARBA" id="ARBA00022553"/>
    </source>
</evidence>
<dbReference type="RefSeq" id="WP_068137689.1">
    <property type="nucleotide sequence ID" value="NZ_CP042914.1"/>
</dbReference>
<proteinExistence type="inferred from homology"/>
<keyword evidence="14" id="KW-1185">Reference proteome</keyword>
<dbReference type="Gene3D" id="3.40.50.2000">
    <property type="entry name" value="Glycogen Phosphorylase B"/>
    <property type="match status" value="2"/>
</dbReference>